<dbReference type="Pfam" id="PF00646">
    <property type="entry name" value="F-box"/>
    <property type="match status" value="1"/>
</dbReference>
<gene>
    <name evidence="4" type="ORF">RHGRI_003304</name>
</gene>
<evidence type="ECO:0000259" key="3">
    <source>
        <dbReference type="Pfam" id="PF08268"/>
    </source>
</evidence>
<dbReference type="PANTHER" id="PTHR31672:SF13">
    <property type="entry name" value="F-BOX PROTEIN CPR30-LIKE"/>
    <property type="match status" value="1"/>
</dbReference>
<dbReference type="InterPro" id="IPR050796">
    <property type="entry name" value="SCF_F-box_component"/>
</dbReference>
<accession>A0AAV6L4H1</accession>
<feature type="compositionally biased region" description="Basic and acidic residues" evidence="1">
    <location>
        <begin position="426"/>
        <end position="435"/>
    </location>
</feature>
<evidence type="ECO:0000256" key="1">
    <source>
        <dbReference type="SAM" id="MobiDB-lite"/>
    </source>
</evidence>
<dbReference type="EMBL" id="JACTNZ010000002">
    <property type="protein sequence ID" value="KAG5559960.1"/>
    <property type="molecule type" value="Genomic_DNA"/>
</dbReference>
<evidence type="ECO:0000259" key="2">
    <source>
        <dbReference type="Pfam" id="PF00646"/>
    </source>
</evidence>
<feature type="domain" description="F-box associated beta-propeller type 3" evidence="3">
    <location>
        <begin position="106"/>
        <end position="375"/>
    </location>
</feature>
<comment type="caution">
    <text evidence="4">The sequence shown here is derived from an EMBL/GenBank/DDBJ whole genome shotgun (WGS) entry which is preliminary data.</text>
</comment>
<organism evidence="4 5">
    <name type="scientific">Rhododendron griersonianum</name>
    <dbReference type="NCBI Taxonomy" id="479676"/>
    <lineage>
        <taxon>Eukaryota</taxon>
        <taxon>Viridiplantae</taxon>
        <taxon>Streptophyta</taxon>
        <taxon>Embryophyta</taxon>
        <taxon>Tracheophyta</taxon>
        <taxon>Spermatophyta</taxon>
        <taxon>Magnoliopsida</taxon>
        <taxon>eudicotyledons</taxon>
        <taxon>Gunneridae</taxon>
        <taxon>Pentapetalae</taxon>
        <taxon>asterids</taxon>
        <taxon>Ericales</taxon>
        <taxon>Ericaceae</taxon>
        <taxon>Ericoideae</taxon>
        <taxon>Rhodoreae</taxon>
        <taxon>Rhododendron</taxon>
    </lineage>
</organism>
<evidence type="ECO:0008006" key="6">
    <source>
        <dbReference type="Google" id="ProtNLM"/>
    </source>
</evidence>
<feature type="region of interest" description="Disordered" evidence="1">
    <location>
        <begin position="420"/>
        <end position="454"/>
    </location>
</feature>
<evidence type="ECO:0000313" key="5">
    <source>
        <dbReference type="Proteomes" id="UP000823749"/>
    </source>
</evidence>
<feature type="compositionally biased region" description="Polar residues" evidence="1">
    <location>
        <begin position="436"/>
        <end position="450"/>
    </location>
</feature>
<sequence>MQEGGQRGEEEKGKAVAAEEEAAVAVLPHELVASEVLTRLPAKYLMRFKCVSKLWGSTISKDPAFSKAHRARQQRSGSSSLFITCSEADSFSCFYATRNDSHPSYCEEEEEEESSFVVSKPHQFTTSCKYEGATEVINGLFCLHAGNRAWICNVSTHEIRELPYSSDLENAQKFKYFFGCASTNNNRKEYKLLKTWRRPWTLLDNPEIELKLGRTSVYIDGSLCCWHRSACNLIVFNFEDESSQEIGLPPKASGSSNIEYGLLLLQFRGHFALLRQEEELKRGVQNGCLVNRKLDLWVLELDRHDKQGSYEWINHIIDVPCDFPGRGCSFLGNLPLPTGDRMLLTSVVDIAMKKPDVRVYSYDDTKGKFEKFVIGKFPLWSPSSQITSVWWEETNKFRVHYYEEDITPLKDLVFSNKDPSLTSSGTKKEEEEKKGNGTTALGKSGDTQGKSRARIRLLATRSRVSLLVSPRRGMRRRGRRLSGQLR</sequence>
<evidence type="ECO:0000313" key="4">
    <source>
        <dbReference type="EMBL" id="KAG5559960.1"/>
    </source>
</evidence>
<dbReference type="AlphaFoldDB" id="A0AAV6L4H1"/>
<proteinExistence type="predicted"/>
<protein>
    <recommendedName>
        <fullName evidence="6">F-box domain-containing protein</fullName>
    </recommendedName>
</protein>
<dbReference type="InterPro" id="IPR013187">
    <property type="entry name" value="F-box-assoc_dom_typ3"/>
</dbReference>
<dbReference type="PANTHER" id="PTHR31672">
    <property type="entry name" value="BNACNNG10540D PROTEIN"/>
    <property type="match status" value="1"/>
</dbReference>
<feature type="domain" description="F-box" evidence="2">
    <location>
        <begin position="32"/>
        <end position="63"/>
    </location>
</feature>
<dbReference type="InterPro" id="IPR001810">
    <property type="entry name" value="F-box_dom"/>
</dbReference>
<reference evidence="4" key="1">
    <citation type="submission" date="2020-08" db="EMBL/GenBank/DDBJ databases">
        <title>Plant Genome Project.</title>
        <authorList>
            <person name="Zhang R.-G."/>
        </authorList>
    </citation>
    <scope>NUCLEOTIDE SEQUENCE</scope>
    <source>
        <strain evidence="4">WSP0</strain>
        <tissue evidence="4">Leaf</tissue>
    </source>
</reference>
<dbReference type="InterPro" id="IPR036047">
    <property type="entry name" value="F-box-like_dom_sf"/>
</dbReference>
<dbReference type="Proteomes" id="UP000823749">
    <property type="component" value="Chromosome 2"/>
</dbReference>
<dbReference type="Pfam" id="PF08268">
    <property type="entry name" value="FBA_3"/>
    <property type="match status" value="1"/>
</dbReference>
<dbReference type="SUPFAM" id="SSF81383">
    <property type="entry name" value="F-box domain"/>
    <property type="match status" value="1"/>
</dbReference>
<keyword evidence="5" id="KW-1185">Reference proteome</keyword>
<name>A0AAV6L4H1_9ERIC</name>